<comment type="caution">
    <text evidence="3">The sequence shown here is derived from an EMBL/GenBank/DDBJ whole genome shotgun (WGS) entry which is preliminary data.</text>
</comment>
<dbReference type="Pfam" id="PF06863">
    <property type="entry name" value="DUF1254"/>
    <property type="match status" value="1"/>
</dbReference>
<feature type="domain" description="DUF1254" evidence="2">
    <location>
        <begin position="80"/>
        <end position="211"/>
    </location>
</feature>
<reference evidence="4 6" key="2">
    <citation type="submission" date="2016-11" db="EMBL/GenBank/DDBJ databases">
        <title>Whole genomes of Flavobacteriaceae.</title>
        <authorList>
            <person name="Stine C."/>
            <person name="Li C."/>
            <person name="Tadesse D."/>
        </authorList>
    </citation>
    <scope>NUCLEOTIDE SEQUENCE [LARGE SCALE GENOMIC DNA]</scope>
    <source>
        <strain evidence="4 6">ATCC 29551</strain>
    </source>
</reference>
<dbReference type="EMBL" id="MUGY01000025">
    <property type="protein sequence ID" value="OXA91353.1"/>
    <property type="molecule type" value="Genomic_DNA"/>
</dbReference>
<dbReference type="OrthoDB" id="40820at2"/>
<gene>
    <name evidence="4" type="ORF">B0A62_16870</name>
    <name evidence="3" type="ORF">IW20_14005</name>
</gene>
<evidence type="ECO:0000313" key="4">
    <source>
        <dbReference type="EMBL" id="OXA91353.1"/>
    </source>
</evidence>
<dbReference type="InterPro" id="IPR010621">
    <property type="entry name" value="DUF1214"/>
</dbReference>
<dbReference type="PANTHER" id="PTHR36509:SF2">
    <property type="entry name" value="BLL3101 PROTEIN"/>
    <property type="match status" value="1"/>
</dbReference>
<dbReference type="Gene3D" id="2.60.120.600">
    <property type="entry name" value="Domain of unknown function DUF1214, C-terminal domain"/>
    <property type="match status" value="1"/>
</dbReference>
<organism evidence="3 5">
    <name type="scientific">Flavobacterium hydatis</name>
    <name type="common">Cytophaga aquatilis</name>
    <dbReference type="NCBI Taxonomy" id="991"/>
    <lineage>
        <taxon>Bacteria</taxon>
        <taxon>Pseudomonadati</taxon>
        <taxon>Bacteroidota</taxon>
        <taxon>Flavobacteriia</taxon>
        <taxon>Flavobacteriales</taxon>
        <taxon>Flavobacteriaceae</taxon>
        <taxon>Flavobacterium</taxon>
    </lineage>
</organism>
<evidence type="ECO:0008006" key="7">
    <source>
        <dbReference type="Google" id="ProtNLM"/>
    </source>
</evidence>
<dbReference type="AlphaFoldDB" id="A0A086AFE1"/>
<dbReference type="EMBL" id="JPRM01000021">
    <property type="protein sequence ID" value="KFF15405.1"/>
    <property type="molecule type" value="Genomic_DNA"/>
</dbReference>
<evidence type="ECO:0000313" key="5">
    <source>
        <dbReference type="Proteomes" id="UP000028712"/>
    </source>
</evidence>
<dbReference type="RefSeq" id="WP_035623221.1">
    <property type="nucleotide sequence ID" value="NZ_JBEWQG010000002.1"/>
</dbReference>
<dbReference type="SUPFAM" id="SSF160935">
    <property type="entry name" value="VPA0735-like"/>
    <property type="match status" value="1"/>
</dbReference>
<dbReference type="Proteomes" id="UP000028712">
    <property type="component" value="Unassembled WGS sequence"/>
</dbReference>
<name>A0A086AFE1_FLAHY</name>
<dbReference type="InterPro" id="IPR037049">
    <property type="entry name" value="DUF1214_C_sf"/>
</dbReference>
<sequence>MHKKILLAAFVLMNVACNQNTKKTSPTENVSSTLTDEQIIQTAKDAYEYAFPVILFYTTQRAMTNTDKIVVDKGPIRAPINQLASANHFPDAKDHTVIRMNVDTYYSMAWMNLEKEPLVLQIPNTNGRYYLMPMLDAWSNVFFCPGKRNTGTEAQTYLITGAGWNGNVPKGMQQVKAPTDMVALIGRTQVNSAKDGIDVVKKIQDGYKLTPLSAYGKPYTPPAGVIDPTVPKKAPGDVAIEMPTTEFFNTFNKLLVSNPPATADSAIVKKMALIGITPGGTFDASKFSKAVQDSLKTIPNWGKTEMDKNGFSSSKPTNGWTVIRGLGSYGTDYKFRAAVAYSGWGANLDEDSMYPSSNVDSDNEPYDGSKHNYILHFDKGQTPPTNAFWSLTMYDPTGFFYENPLNRYAIGDRNPLKKNADGSVDIYIGYKNPGKDKENNWLPAPKTPFNLLLRVYWPKEEMTKGSWKIPSVKKQ</sequence>
<keyword evidence="6" id="KW-1185">Reference proteome</keyword>
<dbReference type="eggNOG" id="COG5361">
    <property type="taxonomic scope" value="Bacteria"/>
</dbReference>
<accession>A0A086AFE1</accession>
<dbReference type="InterPro" id="IPR037050">
    <property type="entry name" value="DUF1254_sf"/>
</dbReference>
<proteinExistence type="predicted"/>
<evidence type="ECO:0000259" key="1">
    <source>
        <dbReference type="Pfam" id="PF06742"/>
    </source>
</evidence>
<dbReference type="STRING" id="991.IW20_14005"/>
<dbReference type="InterPro" id="IPR010679">
    <property type="entry name" value="DUF1254"/>
</dbReference>
<evidence type="ECO:0000313" key="6">
    <source>
        <dbReference type="Proteomes" id="UP000198424"/>
    </source>
</evidence>
<dbReference type="Pfam" id="PF06742">
    <property type="entry name" value="DUF1214"/>
    <property type="match status" value="1"/>
</dbReference>
<evidence type="ECO:0000313" key="3">
    <source>
        <dbReference type="EMBL" id="KFF15405.1"/>
    </source>
</evidence>
<evidence type="ECO:0000259" key="2">
    <source>
        <dbReference type="Pfam" id="PF06863"/>
    </source>
</evidence>
<dbReference type="PANTHER" id="PTHR36509">
    <property type="entry name" value="BLL3101 PROTEIN"/>
    <property type="match status" value="1"/>
</dbReference>
<reference evidence="3 5" key="1">
    <citation type="submission" date="2014-07" db="EMBL/GenBank/DDBJ databases">
        <title>Genome of Flavobacterium hydatis DSM 2063.</title>
        <authorList>
            <person name="Pipes S.E."/>
            <person name="Stropko S.J."/>
            <person name="Newman J.D."/>
        </authorList>
    </citation>
    <scope>NUCLEOTIDE SEQUENCE [LARGE SCALE GENOMIC DNA]</scope>
    <source>
        <strain evidence="3 5">DSM 2063</strain>
    </source>
</reference>
<dbReference type="Gene3D" id="2.60.40.1610">
    <property type="entry name" value="Domain of unknown function DUF1254"/>
    <property type="match status" value="1"/>
</dbReference>
<dbReference type="Proteomes" id="UP000198424">
    <property type="component" value="Unassembled WGS sequence"/>
</dbReference>
<protein>
    <recommendedName>
        <fullName evidence="7">DUF1254 domain-containing protein</fullName>
    </recommendedName>
</protein>
<feature type="domain" description="DUF1214" evidence="1">
    <location>
        <begin position="352"/>
        <end position="460"/>
    </location>
</feature>